<evidence type="ECO:0000313" key="2">
    <source>
        <dbReference type="EMBL" id="JAV73090.1"/>
    </source>
</evidence>
<proteinExistence type="predicted"/>
<protein>
    <submittedName>
        <fullName evidence="2">Uncharacterized protein</fullName>
    </submittedName>
</protein>
<dbReference type="AlphaFoldDB" id="A0A1Y1LL88"/>
<sequence length="104" mass="12111">MHNSENGASAVRHRSPEVQSPENKEHFLVAEKNEDLLQWKDMPKHLQFNPYIFTGYRPLLSVVRRFLHCYKCPTLVDVPQFRQFFLASLSCFIARCIEKGTSAN</sequence>
<dbReference type="EMBL" id="GEZM01055205">
    <property type="protein sequence ID" value="JAV73091.1"/>
    <property type="molecule type" value="Transcribed_RNA"/>
</dbReference>
<dbReference type="EMBL" id="GEZM01055206">
    <property type="protein sequence ID" value="JAV73090.1"/>
    <property type="molecule type" value="Transcribed_RNA"/>
</dbReference>
<evidence type="ECO:0000256" key="1">
    <source>
        <dbReference type="SAM" id="MobiDB-lite"/>
    </source>
</evidence>
<accession>A0A1Y1LL88</accession>
<feature type="region of interest" description="Disordered" evidence="1">
    <location>
        <begin position="1"/>
        <end position="24"/>
    </location>
</feature>
<reference evidence="2" key="1">
    <citation type="journal article" date="2016" name="Sci. Rep.">
        <title>Molecular characterization of firefly nuptial gifts: a multi-omics approach sheds light on postcopulatory sexual selection.</title>
        <authorList>
            <person name="Al-Wathiqui N."/>
            <person name="Fallon T.R."/>
            <person name="South A."/>
            <person name="Weng J.K."/>
            <person name="Lewis S.M."/>
        </authorList>
    </citation>
    <scope>NUCLEOTIDE SEQUENCE</scope>
</reference>
<organism evidence="2">
    <name type="scientific">Photinus pyralis</name>
    <name type="common">Common eastern firefly</name>
    <name type="synonym">Lampyris pyralis</name>
    <dbReference type="NCBI Taxonomy" id="7054"/>
    <lineage>
        <taxon>Eukaryota</taxon>
        <taxon>Metazoa</taxon>
        <taxon>Ecdysozoa</taxon>
        <taxon>Arthropoda</taxon>
        <taxon>Hexapoda</taxon>
        <taxon>Insecta</taxon>
        <taxon>Pterygota</taxon>
        <taxon>Neoptera</taxon>
        <taxon>Endopterygota</taxon>
        <taxon>Coleoptera</taxon>
        <taxon>Polyphaga</taxon>
        <taxon>Elateriformia</taxon>
        <taxon>Elateroidea</taxon>
        <taxon>Lampyridae</taxon>
        <taxon>Lampyrinae</taxon>
        <taxon>Photinus</taxon>
    </lineage>
</organism>
<name>A0A1Y1LL88_PHOPY</name>